<evidence type="ECO:0000256" key="6">
    <source>
        <dbReference type="SAM" id="MobiDB-lite"/>
    </source>
</evidence>
<comment type="caution">
    <text evidence="9">The sequence shown here is derived from an EMBL/GenBank/DDBJ whole genome shotgun (WGS) entry which is preliminary data.</text>
</comment>
<gene>
    <name evidence="9" type="ORF">H8R94_04285</name>
</gene>
<keyword evidence="7" id="KW-1133">Transmembrane helix</keyword>
<dbReference type="RefSeq" id="WP_118280118.1">
    <property type="nucleotide sequence ID" value="NZ_JACOPG010000002.1"/>
</dbReference>
<feature type="domain" description="PPIase FKBP-type" evidence="8">
    <location>
        <begin position="97"/>
        <end position="186"/>
    </location>
</feature>
<dbReference type="InterPro" id="IPR001179">
    <property type="entry name" value="PPIase_FKBP_dom"/>
</dbReference>
<evidence type="ECO:0000256" key="5">
    <source>
        <dbReference type="RuleBase" id="RU003915"/>
    </source>
</evidence>
<evidence type="ECO:0000313" key="9">
    <source>
        <dbReference type="EMBL" id="MBC5685827.1"/>
    </source>
</evidence>
<sequence length="191" mass="21035">MKKENKKMAQERRAAERKKQATMRLVRNTLIIALIVAFFVGMIVYGVIDSRKQKAAEAEDAQQQATDTSSQESTTQDSSDTTKETLLTDTSLEVKEGDTVNIDYSGSIDGYVFQGGTAEGQDLTIGSNTFIDDFEEQLEGHKVGETVEVNVTFPENYGRSYTDDNGETKSFNGAEAVFTVKINGIYGQAEE</sequence>
<comment type="similarity">
    <text evidence="5">Belongs to the FKBP-type PPIase family.</text>
</comment>
<evidence type="ECO:0000313" key="10">
    <source>
        <dbReference type="Proteomes" id="UP000643810"/>
    </source>
</evidence>
<keyword evidence="2 4" id="KW-0697">Rotamase</keyword>
<dbReference type="SUPFAM" id="SSF54534">
    <property type="entry name" value="FKBP-like"/>
    <property type="match status" value="1"/>
</dbReference>
<dbReference type="PROSITE" id="PS50059">
    <property type="entry name" value="FKBP_PPIASE"/>
    <property type="match status" value="1"/>
</dbReference>
<evidence type="ECO:0000256" key="7">
    <source>
        <dbReference type="SAM" id="Phobius"/>
    </source>
</evidence>
<dbReference type="EC" id="5.2.1.8" evidence="5"/>
<keyword evidence="7" id="KW-0472">Membrane</keyword>
<protein>
    <recommendedName>
        <fullName evidence="5">Peptidyl-prolyl cis-trans isomerase</fullName>
        <ecNumber evidence="5">5.2.1.8</ecNumber>
    </recommendedName>
</protein>
<name>A0ABR7GET4_9FIRM</name>
<evidence type="ECO:0000259" key="8">
    <source>
        <dbReference type="PROSITE" id="PS50059"/>
    </source>
</evidence>
<reference evidence="9 10" key="1">
    <citation type="submission" date="2020-08" db="EMBL/GenBank/DDBJ databases">
        <title>Genome public.</title>
        <authorList>
            <person name="Liu C."/>
            <person name="Sun Q."/>
        </authorList>
    </citation>
    <scope>NUCLEOTIDE SEQUENCE [LARGE SCALE GENOMIC DNA]</scope>
    <source>
        <strain evidence="9 10">NSJ-9</strain>
    </source>
</reference>
<evidence type="ECO:0000256" key="2">
    <source>
        <dbReference type="ARBA" id="ARBA00023110"/>
    </source>
</evidence>
<evidence type="ECO:0000256" key="1">
    <source>
        <dbReference type="ARBA" id="ARBA00000971"/>
    </source>
</evidence>
<feature type="transmembrane region" description="Helical" evidence="7">
    <location>
        <begin position="25"/>
        <end position="48"/>
    </location>
</feature>
<dbReference type="EMBL" id="JACOPG010000002">
    <property type="protein sequence ID" value="MBC5685827.1"/>
    <property type="molecule type" value="Genomic_DNA"/>
</dbReference>
<proteinExistence type="inferred from homology"/>
<dbReference type="Gene3D" id="3.10.50.40">
    <property type="match status" value="1"/>
</dbReference>
<keyword evidence="10" id="KW-1185">Reference proteome</keyword>
<feature type="region of interest" description="Disordered" evidence="6">
    <location>
        <begin position="58"/>
        <end position="88"/>
    </location>
</feature>
<feature type="compositionally biased region" description="Low complexity" evidence="6">
    <location>
        <begin position="61"/>
        <end position="79"/>
    </location>
</feature>
<accession>A0ABR7GET4</accession>
<dbReference type="Proteomes" id="UP000643810">
    <property type="component" value="Unassembled WGS sequence"/>
</dbReference>
<keyword evidence="3 4" id="KW-0413">Isomerase</keyword>
<evidence type="ECO:0000256" key="3">
    <source>
        <dbReference type="ARBA" id="ARBA00023235"/>
    </source>
</evidence>
<evidence type="ECO:0000256" key="4">
    <source>
        <dbReference type="PROSITE-ProRule" id="PRU00277"/>
    </source>
</evidence>
<dbReference type="Pfam" id="PF00254">
    <property type="entry name" value="FKBP_C"/>
    <property type="match status" value="1"/>
</dbReference>
<keyword evidence="7" id="KW-0812">Transmembrane</keyword>
<comment type="catalytic activity">
    <reaction evidence="1 4 5">
        <text>[protein]-peptidylproline (omega=180) = [protein]-peptidylproline (omega=0)</text>
        <dbReference type="Rhea" id="RHEA:16237"/>
        <dbReference type="Rhea" id="RHEA-COMP:10747"/>
        <dbReference type="Rhea" id="RHEA-COMP:10748"/>
        <dbReference type="ChEBI" id="CHEBI:83833"/>
        <dbReference type="ChEBI" id="CHEBI:83834"/>
        <dbReference type="EC" id="5.2.1.8"/>
    </reaction>
</comment>
<organism evidence="9 10">
    <name type="scientific">Roseburia lenta</name>
    <dbReference type="NCBI Taxonomy" id="2763061"/>
    <lineage>
        <taxon>Bacteria</taxon>
        <taxon>Bacillati</taxon>
        <taxon>Bacillota</taxon>
        <taxon>Clostridia</taxon>
        <taxon>Lachnospirales</taxon>
        <taxon>Lachnospiraceae</taxon>
        <taxon>Roseburia</taxon>
    </lineage>
</organism>
<dbReference type="InterPro" id="IPR046357">
    <property type="entry name" value="PPIase_dom_sf"/>
</dbReference>
<dbReference type="GO" id="GO:0016853">
    <property type="term" value="F:isomerase activity"/>
    <property type="evidence" value="ECO:0007669"/>
    <property type="project" value="UniProtKB-KW"/>
</dbReference>